<dbReference type="EMBL" id="JBDJNQ010000018">
    <property type="protein sequence ID" value="MEN5380498.1"/>
    <property type="molecule type" value="Genomic_DNA"/>
</dbReference>
<organism evidence="2 3">
    <name type="scientific">Sphingobacterium kitahiroshimense</name>
    <dbReference type="NCBI Taxonomy" id="470446"/>
    <lineage>
        <taxon>Bacteria</taxon>
        <taxon>Pseudomonadati</taxon>
        <taxon>Bacteroidota</taxon>
        <taxon>Sphingobacteriia</taxon>
        <taxon>Sphingobacteriales</taxon>
        <taxon>Sphingobacteriaceae</taxon>
        <taxon>Sphingobacterium</taxon>
    </lineage>
</organism>
<accession>A0ABV0C2E6</accession>
<dbReference type="PANTHER" id="PTHR13504:SF33">
    <property type="entry name" value="FIC FAMILY PROTEIN"/>
    <property type="match status" value="1"/>
</dbReference>
<dbReference type="InterPro" id="IPR036597">
    <property type="entry name" value="Fido-like_dom_sf"/>
</dbReference>
<dbReference type="InterPro" id="IPR025230">
    <property type="entry name" value="DUF4172"/>
</dbReference>
<name>A0ABV0C2E6_9SPHI</name>
<dbReference type="InterPro" id="IPR036388">
    <property type="entry name" value="WH-like_DNA-bd_sf"/>
</dbReference>
<evidence type="ECO:0000259" key="1">
    <source>
        <dbReference type="PROSITE" id="PS51459"/>
    </source>
</evidence>
<dbReference type="Proteomes" id="UP001409291">
    <property type="component" value="Unassembled WGS sequence"/>
</dbReference>
<dbReference type="Pfam" id="PF13776">
    <property type="entry name" value="DUF4172"/>
    <property type="match status" value="1"/>
</dbReference>
<comment type="caution">
    <text evidence="2">The sequence shown here is derived from an EMBL/GenBank/DDBJ whole genome shotgun (WGS) entry which is preliminary data.</text>
</comment>
<protein>
    <submittedName>
        <fullName evidence="2">Fic family protein</fullName>
    </submittedName>
</protein>
<dbReference type="SUPFAM" id="SSF140931">
    <property type="entry name" value="Fic-like"/>
    <property type="match status" value="1"/>
</dbReference>
<dbReference type="PANTHER" id="PTHR13504">
    <property type="entry name" value="FIDO DOMAIN-CONTAINING PROTEIN DDB_G0283145"/>
    <property type="match status" value="1"/>
</dbReference>
<keyword evidence="3" id="KW-1185">Reference proteome</keyword>
<dbReference type="PROSITE" id="PS51459">
    <property type="entry name" value="FIDO"/>
    <property type="match status" value="1"/>
</dbReference>
<dbReference type="Gene3D" id="1.10.3290.10">
    <property type="entry name" value="Fido-like domain"/>
    <property type="match status" value="1"/>
</dbReference>
<proteinExistence type="predicted"/>
<dbReference type="Pfam" id="PF02661">
    <property type="entry name" value="Fic"/>
    <property type="match status" value="1"/>
</dbReference>
<dbReference type="InterPro" id="IPR040198">
    <property type="entry name" value="Fido_containing"/>
</dbReference>
<reference evidence="2 3" key="1">
    <citation type="submission" date="2024-04" db="EMBL/GenBank/DDBJ databases">
        <title>WGS of bacteria from Torrens River.</title>
        <authorList>
            <person name="Wyrsch E.R."/>
            <person name="Drigo B."/>
        </authorList>
    </citation>
    <scope>NUCLEOTIDE SEQUENCE [LARGE SCALE GENOMIC DNA]</scope>
    <source>
        <strain evidence="2 3">TWI391</strain>
    </source>
</reference>
<dbReference type="Gene3D" id="1.10.10.10">
    <property type="entry name" value="Winged helix-like DNA-binding domain superfamily/Winged helix DNA-binding domain"/>
    <property type="match status" value="1"/>
</dbReference>
<dbReference type="RefSeq" id="WP_346583371.1">
    <property type="nucleotide sequence ID" value="NZ_JBDJLH010000010.1"/>
</dbReference>
<gene>
    <name evidence="2" type="ORF">ABE541_24775</name>
</gene>
<feature type="domain" description="Fido" evidence="1">
    <location>
        <begin position="115"/>
        <end position="269"/>
    </location>
</feature>
<dbReference type="InterPro" id="IPR003812">
    <property type="entry name" value="Fido"/>
</dbReference>
<evidence type="ECO:0000313" key="2">
    <source>
        <dbReference type="EMBL" id="MEN5380498.1"/>
    </source>
</evidence>
<evidence type="ECO:0000313" key="3">
    <source>
        <dbReference type="Proteomes" id="UP001409291"/>
    </source>
</evidence>
<sequence length="367" mass="42162">MAKYIYQHTEWTNFTWDNKAINVVFGEVRNLQGKIAGQMSFLGFSIQEEANLSTLTLDIVKSSEIEGEQLNYDQVRSSIARRLGLEVGGLVPTDRNVEGVVEMILDASQNYLQPLTEDRLFGWHSALFQSGRSGMYKIDVGCYRTGEMQIVSGAMGKEKVHYEAVPVETVKKEMDDFLVWFNNDTSTDLVLKAAIAHFWFIIIHPFDDGNGRIARAISDLLLTRADKNPERFYSMSSQISVERKRYYEVLQKVQHSSGDITEWLEWFLHCLKNALLETETTLRKVVYKTEFWKFHEQSLFNERQRLVLNKLLDGFDGKLKSSKWAKITKCSSDTALRDIKDLIEKGILRQESEGGRSTNYELVGLPK</sequence>